<dbReference type="GO" id="GO:0000976">
    <property type="term" value="F:transcription cis-regulatory region binding"/>
    <property type="evidence" value="ECO:0007669"/>
    <property type="project" value="TreeGrafter"/>
</dbReference>
<dbReference type="InterPro" id="IPR010982">
    <property type="entry name" value="Lambda_DNA-bd_dom_sf"/>
</dbReference>
<dbReference type="Gene3D" id="3.40.50.2300">
    <property type="match status" value="2"/>
</dbReference>
<dbReference type="AlphaFoldDB" id="A0A3N1GWK2"/>
<evidence type="ECO:0000259" key="5">
    <source>
        <dbReference type="PROSITE" id="PS50932"/>
    </source>
</evidence>
<dbReference type="GO" id="GO:0003700">
    <property type="term" value="F:DNA-binding transcription factor activity"/>
    <property type="evidence" value="ECO:0007669"/>
    <property type="project" value="TreeGrafter"/>
</dbReference>
<feature type="compositionally biased region" description="Basic and acidic residues" evidence="4">
    <location>
        <begin position="1"/>
        <end position="28"/>
    </location>
</feature>
<proteinExistence type="predicted"/>
<name>A0A3N1GWK2_9ACTN</name>
<evidence type="ECO:0000256" key="3">
    <source>
        <dbReference type="ARBA" id="ARBA00023163"/>
    </source>
</evidence>
<dbReference type="FunCoup" id="A0A3N1GWK2">
    <property type="interactions" value="19"/>
</dbReference>
<dbReference type="PROSITE" id="PS00356">
    <property type="entry name" value="HTH_LACI_1"/>
    <property type="match status" value="1"/>
</dbReference>
<evidence type="ECO:0000256" key="2">
    <source>
        <dbReference type="ARBA" id="ARBA00023125"/>
    </source>
</evidence>
<comment type="caution">
    <text evidence="6">The sequence shown here is derived from an EMBL/GenBank/DDBJ whole genome shotgun (WGS) entry which is preliminary data.</text>
</comment>
<dbReference type="PANTHER" id="PTHR30146">
    <property type="entry name" value="LACI-RELATED TRANSCRIPTIONAL REPRESSOR"/>
    <property type="match status" value="1"/>
</dbReference>
<organism evidence="6 7">
    <name type="scientific">Pseudokineococcus lusitanus</name>
    <dbReference type="NCBI Taxonomy" id="763993"/>
    <lineage>
        <taxon>Bacteria</taxon>
        <taxon>Bacillati</taxon>
        <taxon>Actinomycetota</taxon>
        <taxon>Actinomycetes</taxon>
        <taxon>Kineosporiales</taxon>
        <taxon>Kineosporiaceae</taxon>
        <taxon>Pseudokineococcus</taxon>
    </lineage>
</organism>
<dbReference type="SUPFAM" id="SSF47413">
    <property type="entry name" value="lambda repressor-like DNA-binding domains"/>
    <property type="match status" value="1"/>
</dbReference>
<reference evidence="6 7" key="1">
    <citation type="journal article" date="2015" name="Stand. Genomic Sci.">
        <title>Genomic Encyclopedia of Bacterial and Archaeal Type Strains, Phase III: the genomes of soil and plant-associated and newly described type strains.</title>
        <authorList>
            <person name="Whitman W.B."/>
            <person name="Woyke T."/>
            <person name="Klenk H.P."/>
            <person name="Zhou Y."/>
            <person name="Lilburn T.G."/>
            <person name="Beck B.J."/>
            <person name="De Vos P."/>
            <person name="Vandamme P."/>
            <person name="Eisen J.A."/>
            <person name="Garrity G."/>
            <person name="Hugenholtz P."/>
            <person name="Kyrpides N.C."/>
        </authorList>
    </citation>
    <scope>NUCLEOTIDE SEQUENCE [LARGE SCALE GENOMIC DNA]</scope>
    <source>
        <strain evidence="6 7">CECT 7306</strain>
    </source>
</reference>
<feature type="region of interest" description="Disordered" evidence="4">
    <location>
        <begin position="1"/>
        <end position="31"/>
    </location>
</feature>
<keyword evidence="2" id="KW-0238">DNA-binding</keyword>
<feature type="domain" description="HTH lacI-type" evidence="5">
    <location>
        <begin position="31"/>
        <end position="85"/>
    </location>
</feature>
<dbReference type="PANTHER" id="PTHR30146:SF155">
    <property type="entry name" value="ALANINE RACEMASE"/>
    <property type="match status" value="1"/>
</dbReference>
<accession>A0A3N1GWK2</accession>
<dbReference type="RefSeq" id="WP_123380537.1">
    <property type="nucleotide sequence ID" value="NZ_RJKN01000006.1"/>
</dbReference>
<dbReference type="Pfam" id="PF00356">
    <property type="entry name" value="LacI"/>
    <property type="match status" value="1"/>
</dbReference>
<dbReference type="SUPFAM" id="SSF53822">
    <property type="entry name" value="Periplasmic binding protein-like I"/>
    <property type="match status" value="1"/>
</dbReference>
<evidence type="ECO:0000256" key="4">
    <source>
        <dbReference type="SAM" id="MobiDB-lite"/>
    </source>
</evidence>
<gene>
    <name evidence="6" type="ORF">EDC03_2459</name>
</gene>
<dbReference type="Gene3D" id="1.10.260.40">
    <property type="entry name" value="lambda repressor-like DNA-binding domains"/>
    <property type="match status" value="1"/>
</dbReference>
<dbReference type="CDD" id="cd01392">
    <property type="entry name" value="HTH_LacI"/>
    <property type="match status" value="1"/>
</dbReference>
<keyword evidence="3" id="KW-0804">Transcription</keyword>
<dbReference type="CDD" id="cd06267">
    <property type="entry name" value="PBP1_LacI_sugar_binding-like"/>
    <property type="match status" value="1"/>
</dbReference>
<evidence type="ECO:0000313" key="6">
    <source>
        <dbReference type="EMBL" id="ROP34643.1"/>
    </source>
</evidence>
<dbReference type="Proteomes" id="UP000276232">
    <property type="component" value="Unassembled WGS sequence"/>
</dbReference>
<protein>
    <submittedName>
        <fullName evidence="6">LacI family transcriptional regulator</fullName>
    </submittedName>
</protein>
<sequence>MAPADRPERTDQRPEQRPGRARRPDGRATRPTIADVARAAGVSAGAVSFALNGRPGVSEGTRRRILRVAEEMDWQPDQRARAMRTRRVGAVGLVLRRSPDTIADDPFFAALIAGVEQVVSLEQWSLVLDVVADDAEERAAYERLARGRRVDGVLVTDLRRDDPRVDLVGALGLPAVTLNRPEREGRPSPLPAVVVDDAAGTRLAVRHLLDLGHRRVAHVAGPSDLEHAARRRRAVEHELAVAGLTPVAVVETDFTAAAGARATARLLDLAEPPTAVVHASDPLAVAGLGVAHDRGLRLPEQLSTTGFDDVELAGHVYPPLTTVRTDSRAWGAAAATALVALLAREHAPPSDEGPRVADEPPEAYDVLLPPVELVVRGSTAAPRA</sequence>
<dbReference type="PROSITE" id="PS50932">
    <property type="entry name" value="HTH_LACI_2"/>
    <property type="match status" value="1"/>
</dbReference>
<dbReference type="InterPro" id="IPR028082">
    <property type="entry name" value="Peripla_BP_I"/>
</dbReference>
<keyword evidence="7" id="KW-1185">Reference proteome</keyword>
<dbReference type="InParanoid" id="A0A3N1GWK2"/>
<dbReference type="Pfam" id="PF13377">
    <property type="entry name" value="Peripla_BP_3"/>
    <property type="match status" value="1"/>
</dbReference>
<dbReference type="InterPro" id="IPR046335">
    <property type="entry name" value="LacI/GalR-like_sensor"/>
</dbReference>
<evidence type="ECO:0000313" key="7">
    <source>
        <dbReference type="Proteomes" id="UP000276232"/>
    </source>
</evidence>
<evidence type="ECO:0000256" key="1">
    <source>
        <dbReference type="ARBA" id="ARBA00023015"/>
    </source>
</evidence>
<dbReference type="SMART" id="SM00354">
    <property type="entry name" value="HTH_LACI"/>
    <property type="match status" value="1"/>
</dbReference>
<dbReference type="InterPro" id="IPR000843">
    <property type="entry name" value="HTH_LacI"/>
</dbReference>
<keyword evidence="1" id="KW-0805">Transcription regulation</keyword>
<dbReference type="EMBL" id="RJKN01000006">
    <property type="protein sequence ID" value="ROP34643.1"/>
    <property type="molecule type" value="Genomic_DNA"/>
</dbReference>
<dbReference type="OrthoDB" id="1938857at2"/>